<evidence type="ECO:0000313" key="2">
    <source>
        <dbReference type="EMBL" id="WPU92180.1"/>
    </source>
</evidence>
<reference evidence="2 3" key="1">
    <citation type="submission" date="2023-11" db="EMBL/GenBank/DDBJ databases">
        <title>Analysis of the Genomes of Mucilaginibacter gossypii cycad 4 and M. sabulilitoris SNA2: microbes with the potential for plant growth promotion.</title>
        <authorList>
            <person name="Hirsch A.M."/>
            <person name="Humm E."/>
            <person name="Rubbi M."/>
            <person name="Del Vecchio G."/>
            <person name="Ha S.M."/>
            <person name="Pellegrini M."/>
            <person name="Gunsalus R.P."/>
        </authorList>
    </citation>
    <scope>NUCLEOTIDE SEQUENCE [LARGE SCALE GENOMIC DNA]</scope>
    <source>
        <strain evidence="2 3">SNA2</strain>
    </source>
</reference>
<dbReference type="Proteomes" id="UP001324380">
    <property type="component" value="Chromosome"/>
</dbReference>
<keyword evidence="1" id="KW-1133">Transmembrane helix</keyword>
<evidence type="ECO:0000256" key="1">
    <source>
        <dbReference type="SAM" id="Phobius"/>
    </source>
</evidence>
<keyword evidence="1" id="KW-0812">Transmembrane</keyword>
<dbReference type="EMBL" id="CP139558">
    <property type="protein sequence ID" value="WPU92180.1"/>
    <property type="molecule type" value="Genomic_DNA"/>
</dbReference>
<feature type="transmembrane region" description="Helical" evidence="1">
    <location>
        <begin position="7"/>
        <end position="26"/>
    </location>
</feature>
<feature type="transmembrane region" description="Helical" evidence="1">
    <location>
        <begin position="83"/>
        <end position="105"/>
    </location>
</feature>
<feature type="transmembrane region" description="Helical" evidence="1">
    <location>
        <begin position="117"/>
        <end position="139"/>
    </location>
</feature>
<accession>A0ABZ0TKW4</accession>
<keyword evidence="1" id="KW-0472">Membrane</keyword>
<feature type="transmembrane region" description="Helical" evidence="1">
    <location>
        <begin position="46"/>
        <end position="71"/>
    </location>
</feature>
<organism evidence="2 3">
    <name type="scientific">Mucilaginibacter sabulilitoris</name>
    <dbReference type="NCBI Taxonomy" id="1173583"/>
    <lineage>
        <taxon>Bacteria</taxon>
        <taxon>Pseudomonadati</taxon>
        <taxon>Bacteroidota</taxon>
        <taxon>Sphingobacteriia</taxon>
        <taxon>Sphingobacteriales</taxon>
        <taxon>Sphingobacteriaceae</taxon>
        <taxon>Mucilaginibacter</taxon>
    </lineage>
</organism>
<dbReference type="RefSeq" id="WP_321561344.1">
    <property type="nucleotide sequence ID" value="NZ_CP139558.1"/>
</dbReference>
<evidence type="ECO:0000313" key="3">
    <source>
        <dbReference type="Proteomes" id="UP001324380"/>
    </source>
</evidence>
<sequence>MKKLLKVLLPVLIDFGIFWMVVKYNMPDHPMKLIEIGNGNLYSLMAYFHLFWPLLLVVGILTQYLIIVPLWDSKGAHSLKARVIIGICIAFICIAFAGSISYIIWDPTQGRKPLLSFWWYLSEIQLIYWVITFVILYLLGKPRIIKAIQQDKEMESSV</sequence>
<proteinExistence type="predicted"/>
<gene>
    <name evidence="2" type="ORF">SNE25_22930</name>
</gene>
<keyword evidence="3" id="KW-1185">Reference proteome</keyword>
<protein>
    <submittedName>
        <fullName evidence="2">Uncharacterized protein</fullName>
    </submittedName>
</protein>
<name>A0ABZ0TKW4_9SPHI</name>